<feature type="compositionally biased region" description="Acidic residues" evidence="1">
    <location>
        <begin position="647"/>
        <end position="662"/>
    </location>
</feature>
<dbReference type="GO" id="GO:0016255">
    <property type="term" value="P:attachment of GPI anchor to protein"/>
    <property type="evidence" value="ECO:0007669"/>
    <property type="project" value="InterPro"/>
</dbReference>
<feature type="compositionally biased region" description="Basic and acidic residues" evidence="1">
    <location>
        <begin position="663"/>
        <end position="676"/>
    </location>
</feature>
<evidence type="ECO:0000313" key="2">
    <source>
        <dbReference type="EMBL" id="SPP89446.1"/>
    </source>
</evidence>
<dbReference type="AlphaFoldDB" id="A0A3B0KUD9"/>
<feature type="region of interest" description="Disordered" evidence="1">
    <location>
        <begin position="628"/>
        <end position="676"/>
    </location>
</feature>
<gene>
    <name evidence="2" type="ORF">DGUA_6G019578</name>
</gene>
<keyword evidence="3" id="KW-1185">Reference proteome</keyword>
<dbReference type="InterPro" id="IPR007245">
    <property type="entry name" value="PIG-T"/>
</dbReference>
<dbReference type="EMBL" id="OUUW01000021">
    <property type="protein sequence ID" value="SPP89446.1"/>
    <property type="molecule type" value="Genomic_DNA"/>
</dbReference>
<evidence type="ECO:0000256" key="1">
    <source>
        <dbReference type="SAM" id="MobiDB-lite"/>
    </source>
</evidence>
<accession>A0A3B0KUD9</accession>
<dbReference type="STRING" id="7266.A0A3B0KUD9"/>
<evidence type="ECO:0000313" key="3">
    <source>
        <dbReference type="Proteomes" id="UP000268350"/>
    </source>
</evidence>
<reference evidence="3" key="1">
    <citation type="submission" date="2018-01" db="EMBL/GenBank/DDBJ databases">
        <authorList>
            <person name="Alioto T."/>
            <person name="Alioto T."/>
        </authorList>
    </citation>
    <scope>NUCLEOTIDE SEQUENCE [LARGE SCALE GENOMIC DNA]</scope>
</reference>
<organism evidence="2 3">
    <name type="scientific">Drosophila guanche</name>
    <name type="common">Fruit fly</name>
    <dbReference type="NCBI Taxonomy" id="7266"/>
    <lineage>
        <taxon>Eukaryota</taxon>
        <taxon>Metazoa</taxon>
        <taxon>Ecdysozoa</taxon>
        <taxon>Arthropoda</taxon>
        <taxon>Hexapoda</taxon>
        <taxon>Insecta</taxon>
        <taxon>Pterygota</taxon>
        <taxon>Neoptera</taxon>
        <taxon>Endopterygota</taxon>
        <taxon>Diptera</taxon>
        <taxon>Brachycera</taxon>
        <taxon>Muscomorpha</taxon>
        <taxon>Ephydroidea</taxon>
        <taxon>Drosophilidae</taxon>
        <taxon>Drosophila</taxon>
        <taxon>Sophophora</taxon>
    </lineage>
</organism>
<dbReference type="Pfam" id="PF04113">
    <property type="entry name" value="Gpi16"/>
    <property type="match status" value="2"/>
</dbReference>
<dbReference type="Proteomes" id="UP000268350">
    <property type="component" value="Unassembled WGS sequence"/>
</dbReference>
<sequence length="676" mass="76737">MFAFYEECSNKHLIRALPPPPPPSIYAAYKHFAYNSLRFSVFIEIQMSCTHLWCVGALLLATAVAQTTPKDEHFHEELVVRPLSGDHVNTYFQFTTRWHYGQKENLYHTQLTPRVIAELLQQFDVKELHIGLTQGLWRYETWGYPIVEATSGAEMWAWFKATNLTDQQVDKQWAQLANVFSGVLCASLNFVDNTNSIAPKHLLRPQFMPANRESFMRYASLPREIVCTENLTPWKKLLPCGSASGFASLLNSGYVHNTKYHSLGLKVRTLCQDHDEDNCILEMTQTANLVYDLRLLEQSGNDFSLRRLFGMGLNGYCELASTSKIYVQRNELGARYQLVPPPPAEETTTRGGYTVVYGVYDMQEQFQDQGERLFNIAWLAPKGELRRQRQKPAPPPIYAHRYLLGQGQEHGRIVTEVTNSHYAPLPILVQELIPWYVHAYLHTLNIRRRPLGRNEYGSERLPFKLLHYAPGKQRELPTHLEIGFLLPGQSSALITIDVDYLVLKWLEYPPDANHGHYINAALVASALPMGTNYSALPLEGHLFAHSFNATRPSYVLGLHTEALIVSLPTPDFSMPYNVICLACTVVALAFGPIHSVATKLIVVVRQTSAPRNFLKKLKEKLFSRGSPLLPTAGEADVPEGAGCLPPEEQDENENDNDEEEEKEREKEDKEDKEYAH</sequence>
<proteinExistence type="predicted"/>
<dbReference type="PANTHER" id="PTHR12959:SF11">
    <property type="entry name" value="GPI TRANSAMIDASE COMPONENT PIG-T"/>
    <property type="match status" value="1"/>
</dbReference>
<dbReference type="PANTHER" id="PTHR12959">
    <property type="entry name" value="GPI TRANSAMIDASE COMPONENT PIG-T-RELATED"/>
    <property type="match status" value="1"/>
</dbReference>
<dbReference type="OrthoDB" id="331263at2759"/>
<name>A0A3B0KUD9_DROGU</name>
<protein>
    <submittedName>
        <fullName evidence="2">Blast:GPI transamidase component PIG-T</fullName>
    </submittedName>
</protein>
<dbReference type="GO" id="GO:0042765">
    <property type="term" value="C:GPI-anchor transamidase complex"/>
    <property type="evidence" value="ECO:0007669"/>
    <property type="project" value="InterPro"/>
</dbReference>